<proteinExistence type="predicted"/>
<comment type="caution">
    <text evidence="1">The sequence shown here is derived from an EMBL/GenBank/DDBJ whole genome shotgun (WGS) entry which is preliminary data.</text>
</comment>
<dbReference type="InterPro" id="IPR052980">
    <property type="entry name" value="Crinkler_effector"/>
</dbReference>
<dbReference type="OrthoDB" id="19861at2759"/>
<dbReference type="AlphaFoldDB" id="A0A9W6XWW3"/>
<dbReference type="InterPro" id="IPR027417">
    <property type="entry name" value="P-loop_NTPase"/>
</dbReference>
<name>A0A9W6XWW3_9STRA</name>
<evidence type="ECO:0000313" key="2">
    <source>
        <dbReference type="Proteomes" id="UP001165121"/>
    </source>
</evidence>
<sequence length="381" mass="42445">MRTMMDRDNVQQFVNAVAATELLPLSSEPHNGRIYSYGGILPGSGEPAVLELPRGIHWLNDMSPAEFEACSSRLYVRPAYQVLLLLAMAFVDHPEAPHHRVVITGSSGTGKTSFINWMLRHLRRFDKPPVIVLEMAGFFGCIASDGTVTAGVRGSSFQQELASRSTVYLCDATWTEDIEYDGSEIRARTIVMSPPMHAVTSRSTADTMRTLVLVMPLWTMAELETCRSTCYLRIVSQETLLELYQLWGGVVRWTLGTSKQESRHEFVRSLESVSFTSMIRIVRNGGLVQLHELDCNDSAAEITIGARLVHMHVDSDSTFQHCGAAVCSPLACSLLIGASSEQLRNAEDFVGRMEHHVDPTNMDIFRHQVQQVLFDRALDTP</sequence>
<dbReference type="EMBL" id="BSXT01002061">
    <property type="protein sequence ID" value="GMF46973.1"/>
    <property type="molecule type" value="Genomic_DNA"/>
</dbReference>
<dbReference type="Proteomes" id="UP001165121">
    <property type="component" value="Unassembled WGS sequence"/>
</dbReference>
<gene>
    <name evidence="1" type="ORF">Pfra01_001752700</name>
</gene>
<dbReference type="Gene3D" id="3.40.50.300">
    <property type="entry name" value="P-loop containing nucleotide triphosphate hydrolases"/>
    <property type="match status" value="1"/>
</dbReference>
<dbReference type="PANTHER" id="PTHR33129:SF1">
    <property type="entry name" value="ATP-BINDING PROTEIN"/>
    <property type="match status" value="1"/>
</dbReference>
<protein>
    <submittedName>
        <fullName evidence="1">Unnamed protein product</fullName>
    </submittedName>
</protein>
<accession>A0A9W6XWW3</accession>
<dbReference type="PANTHER" id="PTHR33129">
    <property type="entry name" value="PROTEIN KINASE DOMAIN-CONTAINING PROTEIN-RELATED"/>
    <property type="match status" value="1"/>
</dbReference>
<dbReference type="SUPFAM" id="SSF52540">
    <property type="entry name" value="P-loop containing nucleoside triphosphate hydrolases"/>
    <property type="match status" value="1"/>
</dbReference>
<reference evidence="1" key="1">
    <citation type="submission" date="2023-04" db="EMBL/GenBank/DDBJ databases">
        <title>Phytophthora fragariaefolia NBRC 109709.</title>
        <authorList>
            <person name="Ichikawa N."/>
            <person name="Sato H."/>
            <person name="Tonouchi N."/>
        </authorList>
    </citation>
    <scope>NUCLEOTIDE SEQUENCE</scope>
    <source>
        <strain evidence="1">NBRC 109709</strain>
    </source>
</reference>
<evidence type="ECO:0000313" key="1">
    <source>
        <dbReference type="EMBL" id="GMF46973.1"/>
    </source>
</evidence>
<organism evidence="1 2">
    <name type="scientific">Phytophthora fragariaefolia</name>
    <dbReference type="NCBI Taxonomy" id="1490495"/>
    <lineage>
        <taxon>Eukaryota</taxon>
        <taxon>Sar</taxon>
        <taxon>Stramenopiles</taxon>
        <taxon>Oomycota</taxon>
        <taxon>Peronosporomycetes</taxon>
        <taxon>Peronosporales</taxon>
        <taxon>Peronosporaceae</taxon>
        <taxon>Phytophthora</taxon>
    </lineage>
</organism>
<keyword evidence="2" id="KW-1185">Reference proteome</keyword>